<dbReference type="InterPro" id="IPR006073">
    <property type="entry name" value="GTP-bd"/>
</dbReference>
<organism evidence="3 4">
    <name type="scientific">Coprinopsis marcescibilis</name>
    <name type="common">Agaric fungus</name>
    <name type="synonym">Psathyrella marcescibilis</name>
    <dbReference type="NCBI Taxonomy" id="230819"/>
    <lineage>
        <taxon>Eukaryota</taxon>
        <taxon>Fungi</taxon>
        <taxon>Dikarya</taxon>
        <taxon>Basidiomycota</taxon>
        <taxon>Agaricomycotina</taxon>
        <taxon>Agaricomycetes</taxon>
        <taxon>Agaricomycetidae</taxon>
        <taxon>Agaricales</taxon>
        <taxon>Agaricineae</taxon>
        <taxon>Psathyrellaceae</taxon>
        <taxon>Coprinopsis</taxon>
    </lineage>
</organism>
<dbReference type="GO" id="GO:0005525">
    <property type="term" value="F:GTP binding"/>
    <property type="evidence" value="ECO:0007669"/>
    <property type="project" value="InterPro"/>
</dbReference>
<dbReference type="InterPro" id="IPR000719">
    <property type="entry name" value="Prot_kinase_dom"/>
</dbReference>
<feature type="region of interest" description="Disordered" evidence="1">
    <location>
        <begin position="11"/>
        <end position="31"/>
    </location>
</feature>
<dbReference type="OrthoDB" id="2614383at2759"/>
<feature type="region of interest" description="Disordered" evidence="1">
    <location>
        <begin position="528"/>
        <end position="555"/>
    </location>
</feature>
<feature type="region of interest" description="Disordered" evidence="1">
    <location>
        <begin position="830"/>
        <end position="862"/>
    </location>
</feature>
<reference evidence="3 4" key="1">
    <citation type="journal article" date="2019" name="Nat. Ecol. Evol.">
        <title>Megaphylogeny resolves global patterns of mushroom evolution.</title>
        <authorList>
            <person name="Varga T."/>
            <person name="Krizsan K."/>
            <person name="Foldi C."/>
            <person name="Dima B."/>
            <person name="Sanchez-Garcia M."/>
            <person name="Sanchez-Ramirez S."/>
            <person name="Szollosi G.J."/>
            <person name="Szarkandi J.G."/>
            <person name="Papp V."/>
            <person name="Albert L."/>
            <person name="Andreopoulos W."/>
            <person name="Angelini C."/>
            <person name="Antonin V."/>
            <person name="Barry K.W."/>
            <person name="Bougher N.L."/>
            <person name="Buchanan P."/>
            <person name="Buyck B."/>
            <person name="Bense V."/>
            <person name="Catcheside P."/>
            <person name="Chovatia M."/>
            <person name="Cooper J."/>
            <person name="Damon W."/>
            <person name="Desjardin D."/>
            <person name="Finy P."/>
            <person name="Geml J."/>
            <person name="Haridas S."/>
            <person name="Hughes K."/>
            <person name="Justo A."/>
            <person name="Karasinski D."/>
            <person name="Kautmanova I."/>
            <person name="Kiss B."/>
            <person name="Kocsube S."/>
            <person name="Kotiranta H."/>
            <person name="LaButti K.M."/>
            <person name="Lechner B.E."/>
            <person name="Liimatainen K."/>
            <person name="Lipzen A."/>
            <person name="Lukacs Z."/>
            <person name="Mihaltcheva S."/>
            <person name="Morgado L.N."/>
            <person name="Niskanen T."/>
            <person name="Noordeloos M.E."/>
            <person name="Ohm R.A."/>
            <person name="Ortiz-Santana B."/>
            <person name="Ovrebo C."/>
            <person name="Racz N."/>
            <person name="Riley R."/>
            <person name="Savchenko A."/>
            <person name="Shiryaev A."/>
            <person name="Soop K."/>
            <person name="Spirin V."/>
            <person name="Szebenyi C."/>
            <person name="Tomsovsky M."/>
            <person name="Tulloss R.E."/>
            <person name="Uehling J."/>
            <person name="Grigoriev I.V."/>
            <person name="Vagvolgyi C."/>
            <person name="Papp T."/>
            <person name="Martin F.M."/>
            <person name="Miettinen O."/>
            <person name="Hibbett D.S."/>
            <person name="Nagy L.G."/>
        </authorList>
    </citation>
    <scope>NUCLEOTIDE SEQUENCE [LARGE SCALE GENOMIC DNA]</scope>
    <source>
        <strain evidence="3 4">CBS 121175</strain>
    </source>
</reference>
<keyword evidence="4" id="KW-1185">Reference proteome</keyword>
<protein>
    <submittedName>
        <fullName evidence="3">Kinase-like protein</fullName>
    </submittedName>
</protein>
<dbReference type="InterPro" id="IPR027417">
    <property type="entry name" value="P-loop_NTPase"/>
</dbReference>
<proteinExistence type="predicted"/>
<dbReference type="InterPro" id="IPR011009">
    <property type="entry name" value="Kinase-like_dom_sf"/>
</dbReference>
<dbReference type="InterPro" id="IPR051681">
    <property type="entry name" value="Ser/Thr_Kinases-Pseudokinases"/>
</dbReference>
<name>A0A5C3KHI7_COPMA</name>
<dbReference type="AlphaFoldDB" id="A0A5C3KHI7"/>
<dbReference type="PROSITE" id="PS00108">
    <property type="entry name" value="PROTEIN_KINASE_ST"/>
    <property type="match status" value="1"/>
</dbReference>
<dbReference type="InterPro" id="IPR008271">
    <property type="entry name" value="Ser/Thr_kinase_AS"/>
</dbReference>
<dbReference type="Gene3D" id="1.10.510.10">
    <property type="entry name" value="Transferase(Phosphotransferase) domain 1"/>
    <property type="match status" value="1"/>
</dbReference>
<dbReference type="SMART" id="SM00220">
    <property type="entry name" value="S_TKc"/>
    <property type="match status" value="1"/>
</dbReference>
<dbReference type="Pfam" id="PF01926">
    <property type="entry name" value="MMR_HSR1"/>
    <property type="match status" value="1"/>
</dbReference>
<dbReference type="STRING" id="230819.A0A5C3KHI7"/>
<dbReference type="GO" id="GO:0004674">
    <property type="term" value="F:protein serine/threonine kinase activity"/>
    <property type="evidence" value="ECO:0007669"/>
    <property type="project" value="TreeGrafter"/>
</dbReference>
<dbReference type="EMBL" id="ML210346">
    <property type="protein sequence ID" value="TFK19335.1"/>
    <property type="molecule type" value="Genomic_DNA"/>
</dbReference>
<dbReference type="SUPFAM" id="SSF52540">
    <property type="entry name" value="P-loop containing nucleoside triphosphate hydrolases"/>
    <property type="match status" value="1"/>
</dbReference>
<dbReference type="SUPFAM" id="SSF56112">
    <property type="entry name" value="Protein kinase-like (PK-like)"/>
    <property type="match status" value="1"/>
</dbReference>
<sequence length="956" mass="106710">MARPQLRLSFSVDKPIPGGQSSIRDDDRARPVSSMLTPKLCSISGADSRIQRLNLFCYASLLNVHNDERLSVFHKLHNRWSNTSFTDQLPQYQSIKEVLVRIISFNPLTETLQSAAQDVMHADIYHMALRLIKVIEPETESRRQFFTIAPNIVPAREQNLIDLFQSLLIQEKLKASHSRFLNGLLKLSMRTGLFPRSLIHNDVVIVEGTSSIAGGSFGDIWRGRIADQPVALKVMRVTVKVPQKLLQHHRREAIMWSQFNHPNVLPFYGVYCWRPHEDTEGERMALLSPWMENGNAIEYLAINPKADRAGLVLDIAQGLEYLHNFNPPFIHGDLKGNNILITSAGRACLADFGLSKLIVDSSIATASSPLCTSTTGNELFTAPEILFGELDNEDSAASNRLSTGSAVGPHNSAAERTMASDVYSFGCVCYEIFTGKPRFCEIMGPFVRMMAIRENKPYPQPPLMLSSVMWEWTNKCWATRPNKRPTIREFLTAMDSAGVVAERVPEPPQTDICSHLWDNRVNPRVRSNTFQLPPLVPPNPPEERRVSSPSSTSFDYYATTTSTSRTRVESPLSLPKSFSGVIVPHPPPPPVTLIPLLGPEHQFRDEDIIIAVMGATGTGKSTYINDLMGSTVAPVGNSIDSCTNEIQIYGCEHLMDGSRRVFIVDTPGFDRTKVDDRTTLHTIATWLERTYRKQVTLSGILCFFDIGANRVMSMGRGNMSVFKDLCGAEAFKNVIVLTTGWEDVVNAVGVTREWEFKDNFLGDFLSKGGRCHRYRRVDPGGTCRNAWDVVDMFDAAKRPLLIQVEMVKYKKKFTARSPFNFDYRPHYRSRPTLVPPNKPEDHSVSSPSPPPSPSPSSISLDYSESRVSIGSQTLAGSSLDYYASTISIGSRTYVESPLPSLKSPSGNISTLKSAKKVLRHWISRYMASEVRTGVCHIRVLMRPVVGTDRATVEPNT</sequence>
<accession>A0A5C3KHI7</accession>
<dbReference type="Proteomes" id="UP000307440">
    <property type="component" value="Unassembled WGS sequence"/>
</dbReference>
<dbReference type="Pfam" id="PF00069">
    <property type="entry name" value="Pkinase"/>
    <property type="match status" value="1"/>
</dbReference>
<dbReference type="Gene3D" id="3.40.50.300">
    <property type="entry name" value="P-loop containing nucleotide triphosphate hydrolases"/>
    <property type="match status" value="1"/>
</dbReference>
<keyword evidence="3" id="KW-0418">Kinase</keyword>
<dbReference type="GO" id="GO:0005524">
    <property type="term" value="F:ATP binding"/>
    <property type="evidence" value="ECO:0007669"/>
    <property type="project" value="InterPro"/>
</dbReference>
<evidence type="ECO:0000313" key="4">
    <source>
        <dbReference type="Proteomes" id="UP000307440"/>
    </source>
</evidence>
<evidence type="ECO:0000256" key="1">
    <source>
        <dbReference type="SAM" id="MobiDB-lite"/>
    </source>
</evidence>
<feature type="domain" description="Protein kinase" evidence="2">
    <location>
        <begin position="206"/>
        <end position="499"/>
    </location>
</feature>
<dbReference type="PANTHER" id="PTHR44329">
    <property type="entry name" value="SERINE/THREONINE-PROTEIN KINASE TNNI3K-RELATED"/>
    <property type="match status" value="1"/>
</dbReference>
<dbReference type="PROSITE" id="PS50011">
    <property type="entry name" value="PROTEIN_KINASE_DOM"/>
    <property type="match status" value="1"/>
</dbReference>
<evidence type="ECO:0000313" key="3">
    <source>
        <dbReference type="EMBL" id="TFK19335.1"/>
    </source>
</evidence>
<gene>
    <name evidence="3" type="ORF">FA15DRAFT_214019</name>
</gene>
<evidence type="ECO:0000259" key="2">
    <source>
        <dbReference type="PROSITE" id="PS50011"/>
    </source>
</evidence>
<keyword evidence="3" id="KW-0808">Transferase</keyword>